<dbReference type="SUPFAM" id="SSF52540">
    <property type="entry name" value="P-loop containing nucleoside triphosphate hydrolases"/>
    <property type="match status" value="1"/>
</dbReference>
<dbReference type="GO" id="GO:0005524">
    <property type="term" value="F:ATP binding"/>
    <property type="evidence" value="ECO:0007669"/>
    <property type="project" value="UniProtKB-KW"/>
</dbReference>
<dbReference type="Gene3D" id="1.20.272.10">
    <property type="match status" value="1"/>
</dbReference>
<proteinExistence type="inferred from homology"/>
<dbReference type="Pfam" id="PF00004">
    <property type="entry name" value="AAA"/>
    <property type="match status" value="1"/>
</dbReference>
<dbReference type="SUPFAM" id="SSF48019">
    <property type="entry name" value="post-AAA+ oligomerization domain-like"/>
    <property type="match status" value="1"/>
</dbReference>
<keyword evidence="2" id="KW-0547">Nucleotide-binding</keyword>
<dbReference type="EMBL" id="CAEZXB010000003">
    <property type="protein sequence ID" value="CAB4669268.1"/>
    <property type="molecule type" value="Genomic_DNA"/>
</dbReference>
<evidence type="ECO:0000256" key="4">
    <source>
        <dbReference type="SAM" id="MobiDB-lite"/>
    </source>
</evidence>
<dbReference type="Pfam" id="PF16193">
    <property type="entry name" value="AAA_assoc_2"/>
    <property type="match status" value="1"/>
</dbReference>
<dbReference type="Pfam" id="PF12002">
    <property type="entry name" value="MgsA_C"/>
    <property type="match status" value="1"/>
</dbReference>
<evidence type="ECO:0000256" key="3">
    <source>
        <dbReference type="ARBA" id="ARBA00022840"/>
    </source>
</evidence>
<dbReference type="GO" id="GO:0003677">
    <property type="term" value="F:DNA binding"/>
    <property type="evidence" value="ECO:0007669"/>
    <property type="project" value="InterPro"/>
</dbReference>
<dbReference type="Gene3D" id="1.10.3710.10">
    <property type="entry name" value="DNA polymerase III clamp loader subunits, C-terminal domain"/>
    <property type="match status" value="1"/>
</dbReference>
<sequence length="441" mass="47305">MVLFDSPRNSVAPLAARMRPQTRDEVVSQDHLLGEGAPLRRLIDGAPGSMSSVILYGPPGSGKTTLAQLIAQSGSREFVEISAVSAGVKEVREALERARFDLGSSGRETVLFIDEVHRFSKAQQDALLPAVENRLVTLVAATTENPSFSIITPLLSRSLLITLRAHSDQEVGVLIDRAVLATHGLAGKYRVDVQARDALITFAQGDARRALTYLEAGVALLSEGDELTSEILAKAVDRVIASLDGDTHYDMASAFIKSIRGSDVDAAMHYLARMLESGEDPRFIARRLMISASEDVGLADPSALGVAVAAANAVAMIGMPEARIILAEATAYLAVAPKSNAAYLAVDAAIADVRAGRSGPIPAHLRDAHSSALRDDRARESRQSAPYRYPHDYPEGVVAGSYLPEALQGRTYYEPTDHGFEARVRQSLSKIKAILWGEGQE</sequence>
<dbReference type="SMART" id="SM00382">
    <property type="entry name" value="AAA"/>
    <property type="match status" value="1"/>
</dbReference>
<name>A0A6J6M8F5_9ZZZZ</name>
<dbReference type="CDD" id="cd18139">
    <property type="entry name" value="HLD_clamp_RarA"/>
    <property type="match status" value="1"/>
</dbReference>
<dbReference type="InterPro" id="IPR003959">
    <property type="entry name" value="ATPase_AAA_core"/>
</dbReference>
<feature type="compositionally biased region" description="Basic and acidic residues" evidence="4">
    <location>
        <begin position="364"/>
        <end position="382"/>
    </location>
</feature>
<gene>
    <name evidence="6" type="ORF">UFOPK2342_00334</name>
</gene>
<dbReference type="GO" id="GO:0006261">
    <property type="term" value="P:DNA-templated DNA replication"/>
    <property type="evidence" value="ECO:0007669"/>
    <property type="project" value="TreeGrafter"/>
</dbReference>
<dbReference type="PANTHER" id="PTHR13779">
    <property type="entry name" value="WERNER HELICASE-INTERACTING PROTEIN 1 FAMILY MEMBER"/>
    <property type="match status" value="1"/>
</dbReference>
<dbReference type="FunFam" id="3.40.50.300:FF:000345">
    <property type="entry name" value="AAA family ATPase"/>
    <property type="match status" value="1"/>
</dbReference>
<evidence type="ECO:0000256" key="1">
    <source>
        <dbReference type="ARBA" id="ARBA00008959"/>
    </source>
</evidence>
<dbReference type="InterPro" id="IPR021886">
    <property type="entry name" value="MgsA_C"/>
</dbReference>
<dbReference type="Gene3D" id="3.40.50.300">
    <property type="entry name" value="P-loop containing nucleotide triphosphate hydrolases"/>
    <property type="match status" value="1"/>
</dbReference>
<keyword evidence="3" id="KW-0067">ATP-binding</keyword>
<feature type="region of interest" description="Disordered" evidence="4">
    <location>
        <begin position="361"/>
        <end position="390"/>
    </location>
</feature>
<evidence type="ECO:0000259" key="5">
    <source>
        <dbReference type="SMART" id="SM00382"/>
    </source>
</evidence>
<dbReference type="InterPro" id="IPR051314">
    <property type="entry name" value="AAA_ATPase_RarA/MGS1/WRNIP1"/>
</dbReference>
<feature type="domain" description="AAA+ ATPase" evidence="5">
    <location>
        <begin position="49"/>
        <end position="166"/>
    </location>
</feature>
<dbReference type="PANTHER" id="PTHR13779:SF7">
    <property type="entry name" value="ATPASE WRNIP1"/>
    <property type="match status" value="1"/>
</dbReference>
<protein>
    <submittedName>
        <fullName evidence="6">Unannotated protein</fullName>
    </submittedName>
</protein>
<accession>A0A6J6M8F5</accession>
<dbReference type="InterPro" id="IPR003593">
    <property type="entry name" value="AAA+_ATPase"/>
</dbReference>
<dbReference type="AlphaFoldDB" id="A0A6J6M8F5"/>
<dbReference type="CDD" id="cd00009">
    <property type="entry name" value="AAA"/>
    <property type="match status" value="1"/>
</dbReference>
<evidence type="ECO:0000256" key="2">
    <source>
        <dbReference type="ARBA" id="ARBA00022741"/>
    </source>
</evidence>
<dbReference type="InterPro" id="IPR008921">
    <property type="entry name" value="DNA_pol3_clamp-load_cplx_C"/>
</dbReference>
<dbReference type="GO" id="GO:0016887">
    <property type="term" value="F:ATP hydrolysis activity"/>
    <property type="evidence" value="ECO:0007669"/>
    <property type="project" value="InterPro"/>
</dbReference>
<dbReference type="GO" id="GO:0008047">
    <property type="term" value="F:enzyme activator activity"/>
    <property type="evidence" value="ECO:0007669"/>
    <property type="project" value="TreeGrafter"/>
</dbReference>
<evidence type="ECO:0000313" key="6">
    <source>
        <dbReference type="EMBL" id="CAB4669268.1"/>
    </source>
</evidence>
<dbReference type="GO" id="GO:0017116">
    <property type="term" value="F:single-stranded DNA helicase activity"/>
    <property type="evidence" value="ECO:0007669"/>
    <property type="project" value="TreeGrafter"/>
</dbReference>
<dbReference type="FunFam" id="1.20.272.10:FF:000001">
    <property type="entry name" value="Putative AAA family ATPase"/>
    <property type="match status" value="1"/>
</dbReference>
<organism evidence="6">
    <name type="scientific">freshwater metagenome</name>
    <dbReference type="NCBI Taxonomy" id="449393"/>
    <lineage>
        <taxon>unclassified sequences</taxon>
        <taxon>metagenomes</taxon>
        <taxon>ecological metagenomes</taxon>
    </lineage>
</organism>
<dbReference type="InterPro" id="IPR027417">
    <property type="entry name" value="P-loop_NTPase"/>
</dbReference>
<dbReference type="Gene3D" id="1.10.8.60">
    <property type="match status" value="1"/>
</dbReference>
<dbReference type="GO" id="GO:0000731">
    <property type="term" value="P:DNA synthesis involved in DNA repair"/>
    <property type="evidence" value="ECO:0007669"/>
    <property type="project" value="TreeGrafter"/>
</dbReference>
<dbReference type="InterPro" id="IPR032423">
    <property type="entry name" value="AAA_assoc_2"/>
</dbReference>
<comment type="similarity">
    <text evidence="1">Belongs to the AAA ATPase family. RarA/MGS1/WRNIP1 subfamily.</text>
</comment>
<reference evidence="6" key="1">
    <citation type="submission" date="2020-05" db="EMBL/GenBank/DDBJ databases">
        <authorList>
            <person name="Chiriac C."/>
            <person name="Salcher M."/>
            <person name="Ghai R."/>
            <person name="Kavagutti S V."/>
        </authorList>
    </citation>
    <scope>NUCLEOTIDE SEQUENCE</scope>
</reference>